<evidence type="ECO:0000256" key="5">
    <source>
        <dbReference type="ARBA" id="ARBA00022729"/>
    </source>
</evidence>
<keyword evidence="5 8" id="KW-0732">Signal</keyword>
<dbReference type="AlphaFoldDB" id="V6SD82"/>
<dbReference type="GO" id="GO:0009279">
    <property type="term" value="C:cell outer membrane"/>
    <property type="evidence" value="ECO:0007669"/>
    <property type="project" value="UniProtKB-SubCell"/>
</dbReference>
<reference evidence="9 10" key="2">
    <citation type="journal article" date="2015" name="Stand. Genomic Sci.">
        <title>High quality draft genomic sequence of Flavobacterium enshiense DK69(T) and comparison among Flavobacterium genomes.</title>
        <authorList>
            <person name="Zeng Z."/>
            <person name="Chen C."/>
            <person name="Du H."/>
            <person name="Wang G."/>
            <person name="Li M."/>
        </authorList>
    </citation>
    <scope>NUCLEOTIDE SEQUENCE [LARGE SCALE GENOMIC DNA]</scope>
    <source>
        <strain evidence="9 10">DK69</strain>
    </source>
</reference>
<dbReference type="PANTHER" id="PTHR35093">
    <property type="entry name" value="OUTER MEMBRANE PROTEIN NMB0088-RELATED"/>
    <property type="match status" value="1"/>
</dbReference>
<evidence type="ECO:0000313" key="9">
    <source>
        <dbReference type="EMBL" id="KGO97369.1"/>
    </source>
</evidence>
<accession>V6SD82</accession>
<evidence type="ECO:0000256" key="7">
    <source>
        <dbReference type="ARBA" id="ARBA00023237"/>
    </source>
</evidence>
<feature type="signal peptide" evidence="8">
    <location>
        <begin position="1"/>
        <end position="19"/>
    </location>
</feature>
<dbReference type="Proteomes" id="UP000030149">
    <property type="component" value="Unassembled WGS sequence"/>
</dbReference>
<sequence length="511" mass="57147">MKKYLLNTVLFLSALIANAQEPTPLTALRYAMDNTQGSARFRGMSGAFGAVGGDLSSINVNPAGSALLNSNTSSLTMSVYNNSNKSNYYGGMAKDNTTTFNFNEMGAAFVFYNTKPNADWKRFTFAINYETTNDFDNDIYTQGVNPNRSIDEYFTSFANGFGGLGGIKLGVLDDGSYENYTSLPFADQQAWLGYWSFMFDPVTPDPNNTVYTSNVPRNTSYYQTNMVNSSGYNGKLSFNFATDYKDILYLGLNLNSHFTNYFQYSSLYESNSGPNNLTGNTLHSVVFNNHMHTYGSGFSLSVGAIAKLSKEFRVGFAYESPTWYNLTDELSQDISSRYSDPNNLASSASKYPPVINIYPSYKLNTPQKFNVSGTFLFGKKGLISVDYTYKDYSTTKYKPENEIFYSSVNSLMNSSLRAASEVRAGFEHRMKQVSLRGGYRFEQSPYDNGKTIGDLHGFSTGIGYDFGFSRLDFAYAYSQRDMQVYLLSSFTDAATVTTKTNNFFLTYTFNF</sequence>
<keyword evidence="3" id="KW-1134">Transmembrane beta strand</keyword>
<dbReference type="eggNOG" id="COG2067">
    <property type="taxonomic scope" value="Bacteria"/>
</dbReference>
<dbReference type="EMBL" id="JRLZ01000001">
    <property type="protein sequence ID" value="KGO97369.1"/>
    <property type="molecule type" value="Genomic_DNA"/>
</dbReference>
<comment type="similarity">
    <text evidence="2">Belongs to the OmpP1/FadL family.</text>
</comment>
<proteinExistence type="inferred from homology"/>
<evidence type="ECO:0000256" key="6">
    <source>
        <dbReference type="ARBA" id="ARBA00023136"/>
    </source>
</evidence>
<keyword evidence="6" id="KW-0472">Membrane</keyword>
<organism evidence="9 10">
    <name type="scientific">Flavobacterium enshiense DK69</name>
    <dbReference type="NCBI Taxonomy" id="1107311"/>
    <lineage>
        <taxon>Bacteria</taxon>
        <taxon>Pseudomonadati</taxon>
        <taxon>Bacteroidota</taxon>
        <taxon>Flavobacteriia</taxon>
        <taxon>Flavobacteriales</taxon>
        <taxon>Flavobacteriaceae</taxon>
        <taxon>Flavobacterium</taxon>
    </lineage>
</organism>
<protein>
    <recommendedName>
        <fullName evidence="11">Transporter</fullName>
    </recommendedName>
</protein>
<evidence type="ECO:0000256" key="4">
    <source>
        <dbReference type="ARBA" id="ARBA00022692"/>
    </source>
</evidence>
<feature type="chain" id="PRO_5004750743" description="Transporter" evidence="8">
    <location>
        <begin position="20"/>
        <end position="511"/>
    </location>
</feature>
<evidence type="ECO:0000313" key="10">
    <source>
        <dbReference type="Proteomes" id="UP000030149"/>
    </source>
</evidence>
<dbReference type="RefSeq" id="WP_023574312.1">
    <property type="nucleotide sequence ID" value="NZ_AVCS01000015.1"/>
</dbReference>
<dbReference type="STRING" id="1107311.Q767_01880"/>
<dbReference type="SUPFAM" id="SSF56935">
    <property type="entry name" value="Porins"/>
    <property type="match status" value="1"/>
</dbReference>
<evidence type="ECO:0000256" key="3">
    <source>
        <dbReference type="ARBA" id="ARBA00022452"/>
    </source>
</evidence>
<dbReference type="OrthoDB" id="9765571at2"/>
<comment type="caution">
    <text evidence="9">The sequence shown here is derived from an EMBL/GenBank/DDBJ whole genome shotgun (WGS) entry which is preliminary data.</text>
</comment>
<evidence type="ECO:0000256" key="1">
    <source>
        <dbReference type="ARBA" id="ARBA00004571"/>
    </source>
</evidence>
<name>V6SD82_9FLAO</name>
<keyword evidence="4" id="KW-0812">Transmembrane</keyword>
<dbReference type="GO" id="GO:0015483">
    <property type="term" value="F:long-chain fatty acid transporting porin activity"/>
    <property type="evidence" value="ECO:0007669"/>
    <property type="project" value="TreeGrafter"/>
</dbReference>
<dbReference type="InterPro" id="IPR005017">
    <property type="entry name" value="OMPP1/FadL/TodX"/>
</dbReference>
<dbReference type="Gene3D" id="2.40.160.60">
    <property type="entry name" value="Outer membrane protein transport protein (OMPP1/FadL/TodX)"/>
    <property type="match status" value="2"/>
</dbReference>
<dbReference type="Pfam" id="PF03349">
    <property type="entry name" value="Toluene_X"/>
    <property type="match status" value="1"/>
</dbReference>
<dbReference type="PATRIC" id="fig|1107311.3.peg.2308"/>
<evidence type="ECO:0000256" key="2">
    <source>
        <dbReference type="ARBA" id="ARBA00008163"/>
    </source>
</evidence>
<gene>
    <name evidence="9" type="ORF">Q767_01880</name>
</gene>
<evidence type="ECO:0008006" key="11">
    <source>
        <dbReference type="Google" id="ProtNLM"/>
    </source>
</evidence>
<evidence type="ECO:0000256" key="8">
    <source>
        <dbReference type="SAM" id="SignalP"/>
    </source>
</evidence>
<dbReference type="PANTHER" id="PTHR35093:SF8">
    <property type="entry name" value="OUTER MEMBRANE PROTEIN NMB0088-RELATED"/>
    <property type="match status" value="1"/>
</dbReference>
<comment type="subcellular location">
    <subcellularLocation>
        <location evidence="1">Cell outer membrane</location>
        <topology evidence="1">Multi-pass membrane protein</topology>
    </subcellularLocation>
</comment>
<keyword evidence="7" id="KW-0998">Cell outer membrane</keyword>
<reference evidence="10" key="1">
    <citation type="submission" date="2013-09" db="EMBL/GenBank/DDBJ databases">
        <authorList>
            <person name="Zeng Z."/>
            <person name="Chen C."/>
        </authorList>
    </citation>
    <scope>NUCLEOTIDE SEQUENCE [LARGE SCALE GENOMIC DNA]</scope>
    <source>
        <strain evidence="10">DK69</strain>
    </source>
</reference>
<keyword evidence="10" id="KW-1185">Reference proteome</keyword>